<dbReference type="EMBL" id="LQYI01000048">
    <property type="protein sequence ID" value="KYC69474.1"/>
    <property type="molecule type" value="Genomic_DNA"/>
</dbReference>
<protein>
    <submittedName>
        <fullName evidence="1">Uncharacterized protein</fullName>
    </submittedName>
</protein>
<evidence type="ECO:0000313" key="1">
    <source>
        <dbReference type="EMBL" id="KYC69474.1"/>
    </source>
</evidence>
<dbReference type="AlphaFoldDB" id="A0A150KER6"/>
<dbReference type="Proteomes" id="UP000075304">
    <property type="component" value="Unassembled WGS sequence"/>
</dbReference>
<sequence>MSYTVDFKNVSAVGLESSPAAKALAGLRANEARYFINKFKHVFIVVPAAESRETLDYVNRILKEERGMNLQPNHWKLRVFKWKISNLPMSFTRMASLSM</sequence>
<gene>
    <name evidence="1" type="ORF">B4099_0692</name>
</gene>
<comment type="caution">
    <text evidence="1">The sequence shown here is derived from an EMBL/GenBank/DDBJ whole genome shotgun (WGS) entry which is preliminary data.</text>
</comment>
<name>A0A150KER6_HEYCO</name>
<dbReference type="PATRIC" id="fig|1398.25.peg.2945"/>
<accession>A0A150KER6</accession>
<evidence type="ECO:0000313" key="2">
    <source>
        <dbReference type="Proteomes" id="UP000075304"/>
    </source>
</evidence>
<reference evidence="1 2" key="1">
    <citation type="submission" date="2016-01" db="EMBL/GenBank/DDBJ databases">
        <title>Genome Sequences of Twelve Sporeforming Bacillus Species Isolated from Foods.</title>
        <authorList>
            <person name="Berendsen E.M."/>
            <person name="Wells-Bennik M.H."/>
            <person name="Krawcyk A.O."/>
            <person name="De Jong A."/>
            <person name="Holsappel S."/>
            <person name="Eijlander R.T."/>
            <person name="Kuipers O.P."/>
        </authorList>
    </citation>
    <scope>NUCLEOTIDE SEQUENCE [LARGE SCALE GENOMIC DNA]</scope>
    <source>
        <strain evidence="1 2">B4099</strain>
    </source>
</reference>
<organism evidence="1 2">
    <name type="scientific">Heyndrickxia coagulans</name>
    <name type="common">Weizmannia coagulans</name>
    <dbReference type="NCBI Taxonomy" id="1398"/>
    <lineage>
        <taxon>Bacteria</taxon>
        <taxon>Bacillati</taxon>
        <taxon>Bacillota</taxon>
        <taxon>Bacilli</taxon>
        <taxon>Bacillales</taxon>
        <taxon>Bacillaceae</taxon>
        <taxon>Heyndrickxia</taxon>
    </lineage>
</organism>
<proteinExistence type="predicted"/>